<evidence type="ECO:0000259" key="2">
    <source>
        <dbReference type="Pfam" id="PF00881"/>
    </source>
</evidence>
<dbReference type="InterPro" id="IPR050627">
    <property type="entry name" value="Nitroreductase/BluB"/>
</dbReference>
<feature type="domain" description="Nitroreductase" evidence="2">
    <location>
        <begin position="8"/>
        <end position="183"/>
    </location>
</feature>
<dbReference type="Gene3D" id="3.40.109.10">
    <property type="entry name" value="NADH Oxidase"/>
    <property type="match status" value="1"/>
</dbReference>
<evidence type="ECO:0000313" key="4">
    <source>
        <dbReference type="Proteomes" id="UP001382455"/>
    </source>
</evidence>
<proteinExistence type="predicted"/>
<protein>
    <submittedName>
        <fullName evidence="3">Nitroreductase family protein</fullName>
    </submittedName>
</protein>
<sequence>MDFINSLNWRYAVNKFSSQQLSQAQLQPLIDSVHLSASSYGMQPYELLVISKEHIKQQLVPFSYGQDKIAHCSHLLVLANRVTTSKHDIDSYISALAENQQIDVEKLAGYKQTISGDLLSLSPSEQQKWSANQCYIALGKLLSCAAINHIDACPMTGFDQKAVSDALGLTERGLNAEILCPVGIRSRDDHSALRAKYRKPLNQLVSLL</sequence>
<evidence type="ECO:0000313" key="3">
    <source>
        <dbReference type="EMBL" id="MEI4551567.1"/>
    </source>
</evidence>
<dbReference type="RefSeq" id="WP_336436528.1">
    <property type="nucleotide sequence ID" value="NZ_JBAWKS010000002.1"/>
</dbReference>
<dbReference type="PANTHER" id="PTHR23026">
    <property type="entry name" value="NADPH NITROREDUCTASE"/>
    <property type="match status" value="1"/>
</dbReference>
<dbReference type="PANTHER" id="PTHR23026:SF125">
    <property type="entry name" value="OXYGEN-INSENSITIVE NAD(P)H NITROREDUCTASE"/>
    <property type="match status" value="1"/>
</dbReference>
<keyword evidence="1" id="KW-0520">NAD</keyword>
<dbReference type="Pfam" id="PF00881">
    <property type="entry name" value="Nitroreductase"/>
    <property type="match status" value="1"/>
</dbReference>
<dbReference type="InterPro" id="IPR000415">
    <property type="entry name" value="Nitroreductase-like"/>
</dbReference>
<organism evidence="3 4">
    <name type="scientific">Pseudoalteromonas spongiae</name>
    <dbReference type="NCBI Taxonomy" id="298657"/>
    <lineage>
        <taxon>Bacteria</taxon>
        <taxon>Pseudomonadati</taxon>
        <taxon>Pseudomonadota</taxon>
        <taxon>Gammaproteobacteria</taxon>
        <taxon>Alteromonadales</taxon>
        <taxon>Pseudoalteromonadaceae</taxon>
        <taxon>Pseudoalteromonas</taxon>
    </lineage>
</organism>
<accession>A0ABU8EX62</accession>
<gene>
    <name evidence="3" type="ORF">WAE96_17965</name>
</gene>
<dbReference type="EMBL" id="JBAWKS010000002">
    <property type="protein sequence ID" value="MEI4551567.1"/>
    <property type="molecule type" value="Genomic_DNA"/>
</dbReference>
<dbReference type="InterPro" id="IPR029479">
    <property type="entry name" value="Nitroreductase"/>
</dbReference>
<comment type="caution">
    <text evidence="3">The sequence shown here is derived from an EMBL/GenBank/DDBJ whole genome shotgun (WGS) entry which is preliminary data.</text>
</comment>
<name>A0ABU8EX62_9GAMM</name>
<dbReference type="Proteomes" id="UP001382455">
    <property type="component" value="Unassembled WGS sequence"/>
</dbReference>
<dbReference type="SUPFAM" id="SSF55469">
    <property type="entry name" value="FMN-dependent nitroreductase-like"/>
    <property type="match status" value="1"/>
</dbReference>
<keyword evidence="4" id="KW-1185">Reference proteome</keyword>
<evidence type="ECO:0000256" key="1">
    <source>
        <dbReference type="ARBA" id="ARBA00023027"/>
    </source>
</evidence>
<reference evidence="3 4" key="1">
    <citation type="submission" date="2023-12" db="EMBL/GenBank/DDBJ databases">
        <title>Friends and Foes: Symbiotic and Algicidal bacterial influence on Karenia brevis blooms.</title>
        <authorList>
            <person name="Fei C."/>
            <person name="Mohamed A.R."/>
            <person name="Booker A."/>
            <person name="Arshad M."/>
            <person name="Klass S."/>
            <person name="Ahn S."/>
            <person name="Gilbert P.M."/>
            <person name="Heil C.A."/>
            <person name="Martinez J.M."/>
            <person name="Amin S.A."/>
        </authorList>
    </citation>
    <scope>NUCLEOTIDE SEQUENCE [LARGE SCALE GENOMIC DNA]</scope>
    <source>
        <strain evidence="3 4">CE15</strain>
    </source>
</reference>